<feature type="compositionally biased region" description="Low complexity" evidence="3">
    <location>
        <begin position="149"/>
        <end position="188"/>
    </location>
</feature>
<feature type="coiled-coil region" evidence="2">
    <location>
        <begin position="276"/>
        <end position="353"/>
    </location>
</feature>
<feature type="region of interest" description="Disordered" evidence="3">
    <location>
        <begin position="201"/>
        <end position="258"/>
    </location>
</feature>
<feature type="domain" description="GDP/GTP exchange factor Sec2 N-terminal" evidence="4">
    <location>
        <begin position="260"/>
        <end position="337"/>
    </location>
</feature>
<keyword evidence="6" id="KW-1185">Reference proteome</keyword>
<reference evidence="5" key="1">
    <citation type="journal article" date="2023" name="Mol. Phylogenet. Evol.">
        <title>Genome-scale phylogeny and comparative genomics of the fungal order Sordariales.</title>
        <authorList>
            <person name="Hensen N."/>
            <person name="Bonometti L."/>
            <person name="Westerberg I."/>
            <person name="Brannstrom I.O."/>
            <person name="Guillou S."/>
            <person name="Cros-Aarteil S."/>
            <person name="Calhoun S."/>
            <person name="Haridas S."/>
            <person name="Kuo A."/>
            <person name="Mondo S."/>
            <person name="Pangilinan J."/>
            <person name="Riley R."/>
            <person name="LaButti K."/>
            <person name="Andreopoulos B."/>
            <person name="Lipzen A."/>
            <person name="Chen C."/>
            <person name="Yan M."/>
            <person name="Daum C."/>
            <person name="Ng V."/>
            <person name="Clum A."/>
            <person name="Steindorff A."/>
            <person name="Ohm R.A."/>
            <person name="Martin F."/>
            <person name="Silar P."/>
            <person name="Natvig D.O."/>
            <person name="Lalanne C."/>
            <person name="Gautier V."/>
            <person name="Ament-Velasquez S.L."/>
            <person name="Kruys A."/>
            <person name="Hutchinson M.I."/>
            <person name="Powell A.J."/>
            <person name="Barry K."/>
            <person name="Miller A.N."/>
            <person name="Grigoriev I.V."/>
            <person name="Debuchy R."/>
            <person name="Gladieux P."/>
            <person name="Hiltunen Thoren M."/>
            <person name="Johannesson H."/>
        </authorList>
    </citation>
    <scope>NUCLEOTIDE SEQUENCE</scope>
    <source>
        <strain evidence="5">CBS 731.68</strain>
    </source>
</reference>
<evidence type="ECO:0000259" key="4">
    <source>
        <dbReference type="Pfam" id="PF06428"/>
    </source>
</evidence>
<dbReference type="Proteomes" id="UP001302602">
    <property type="component" value="Unassembled WGS sequence"/>
</dbReference>
<dbReference type="PANTHER" id="PTHR14430">
    <property type="entry name" value="RABIN3-RELATED"/>
    <property type="match status" value="1"/>
</dbReference>
<name>A0AAN6U713_9PEZI</name>
<evidence type="ECO:0000256" key="2">
    <source>
        <dbReference type="SAM" id="Coils"/>
    </source>
</evidence>
<reference evidence="5" key="2">
    <citation type="submission" date="2023-05" db="EMBL/GenBank/DDBJ databases">
        <authorList>
            <consortium name="Lawrence Berkeley National Laboratory"/>
            <person name="Steindorff A."/>
            <person name="Hensen N."/>
            <person name="Bonometti L."/>
            <person name="Westerberg I."/>
            <person name="Brannstrom I.O."/>
            <person name="Guillou S."/>
            <person name="Cros-Aarteil S."/>
            <person name="Calhoun S."/>
            <person name="Haridas S."/>
            <person name="Kuo A."/>
            <person name="Mondo S."/>
            <person name="Pangilinan J."/>
            <person name="Riley R."/>
            <person name="Labutti K."/>
            <person name="Andreopoulos B."/>
            <person name="Lipzen A."/>
            <person name="Chen C."/>
            <person name="Yanf M."/>
            <person name="Daum C."/>
            <person name="Ng V."/>
            <person name="Clum A."/>
            <person name="Ohm R."/>
            <person name="Martin F."/>
            <person name="Silar P."/>
            <person name="Natvig D."/>
            <person name="Lalanne C."/>
            <person name="Gautier V."/>
            <person name="Ament-Velasquez S.L."/>
            <person name="Kruys A."/>
            <person name="Hutchinson M.I."/>
            <person name="Powell A.J."/>
            <person name="Barry K."/>
            <person name="Miller A.N."/>
            <person name="Grigoriev I.V."/>
            <person name="Debuchy R."/>
            <person name="Gladieux P."/>
            <person name="Thoren M.H."/>
            <person name="Johannesson H."/>
        </authorList>
    </citation>
    <scope>NUCLEOTIDE SEQUENCE</scope>
    <source>
        <strain evidence="5">CBS 731.68</strain>
    </source>
</reference>
<dbReference type="Gene3D" id="6.10.140.910">
    <property type="match status" value="1"/>
</dbReference>
<dbReference type="GO" id="GO:0006887">
    <property type="term" value="P:exocytosis"/>
    <property type="evidence" value="ECO:0007669"/>
    <property type="project" value="TreeGrafter"/>
</dbReference>
<dbReference type="GO" id="GO:0051286">
    <property type="term" value="C:cell tip"/>
    <property type="evidence" value="ECO:0007669"/>
    <property type="project" value="TreeGrafter"/>
</dbReference>
<dbReference type="GO" id="GO:0005085">
    <property type="term" value="F:guanyl-nucleotide exchange factor activity"/>
    <property type="evidence" value="ECO:0007669"/>
    <property type="project" value="InterPro"/>
</dbReference>
<dbReference type="EMBL" id="MU853224">
    <property type="protein sequence ID" value="KAK4127349.1"/>
    <property type="molecule type" value="Genomic_DNA"/>
</dbReference>
<evidence type="ECO:0000256" key="3">
    <source>
        <dbReference type="SAM" id="MobiDB-lite"/>
    </source>
</evidence>
<evidence type="ECO:0000256" key="1">
    <source>
        <dbReference type="ARBA" id="ARBA00023054"/>
    </source>
</evidence>
<accession>A0AAN6U713</accession>
<gene>
    <name evidence="5" type="ORF">N657DRAFT_206722</name>
</gene>
<dbReference type="Pfam" id="PF06428">
    <property type="entry name" value="Sec2p"/>
    <property type="match status" value="1"/>
</dbReference>
<comment type="caution">
    <text evidence="5">The sequence shown here is derived from an EMBL/GenBank/DDBJ whole genome shotgun (WGS) entry which is preliminary data.</text>
</comment>
<evidence type="ECO:0000313" key="5">
    <source>
        <dbReference type="EMBL" id="KAK4127349.1"/>
    </source>
</evidence>
<dbReference type="InterPro" id="IPR009449">
    <property type="entry name" value="Sec2_N"/>
</dbReference>
<proteinExistence type="predicted"/>
<dbReference type="GO" id="GO:0070319">
    <property type="term" value="C:Golgi to plasma membrane transport vesicle"/>
    <property type="evidence" value="ECO:0007669"/>
    <property type="project" value="TreeGrafter"/>
</dbReference>
<dbReference type="SUPFAM" id="SSF144284">
    <property type="entry name" value="Sec2 N-terminal region"/>
    <property type="match status" value="1"/>
</dbReference>
<sequence length="361" mass="39244">MPRPMPGTSHPSSNRFLQPFLLLPDLRRQTKLLPSSAALCCLAAKYNILRTPTHIRHVSGMTVATMTVASTGALTTMPGSASCCPKCGYGAEMPPFEETQTALLSAQKRIADLEAQVRLLNQKASAAVDRWADYEDELAKLRAQLESRPQTPSPQSSSAPSQPTQTQHVSLPTPPSSAAGPPTPSRASFLTTSAATRISALLSRKSPPQPPPTLKPTGIGNNRPPTAPSPIPSLPSSASYPNLNHRPTTPPPSLPTSAQLTTEDLLSALSREQALRLEAEGRLTETSREVEELSASLFEQANEMVAAERRARAKLEERVGELERRDGDKRRRLERLERAIGRIERVREVLAEEGLQVGRRE</sequence>
<dbReference type="RefSeq" id="XP_062651120.1">
    <property type="nucleotide sequence ID" value="XM_062786222.1"/>
</dbReference>
<evidence type="ECO:0000313" key="6">
    <source>
        <dbReference type="Proteomes" id="UP001302602"/>
    </source>
</evidence>
<protein>
    <recommendedName>
        <fullName evidence="4">GDP/GTP exchange factor Sec2 N-terminal domain-containing protein</fullName>
    </recommendedName>
</protein>
<keyword evidence="1 2" id="KW-0175">Coiled coil</keyword>
<feature type="region of interest" description="Disordered" evidence="3">
    <location>
        <begin position="145"/>
        <end position="188"/>
    </location>
</feature>
<dbReference type="GeneID" id="87822988"/>
<organism evidence="5 6">
    <name type="scientific">Parathielavia appendiculata</name>
    <dbReference type="NCBI Taxonomy" id="2587402"/>
    <lineage>
        <taxon>Eukaryota</taxon>
        <taxon>Fungi</taxon>
        <taxon>Dikarya</taxon>
        <taxon>Ascomycota</taxon>
        <taxon>Pezizomycotina</taxon>
        <taxon>Sordariomycetes</taxon>
        <taxon>Sordariomycetidae</taxon>
        <taxon>Sordariales</taxon>
        <taxon>Chaetomiaceae</taxon>
        <taxon>Parathielavia</taxon>
    </lineage>
</organism>
<feature type="coiled-coil region" evidence="2">
    <location>
        <begin position="96"/>
        <end position="130"/>
    </location>
</feature>
<dbReference type="InterPro" id="IPR040351">
    <property type="entry name" value="RAB3IL/RAB3IP/Sec2"/>
</dbReference>
<dbReference type="AlphaFoldDB" id="A0AAN6U713"/>
<dbReference type="PANTHER" id="PTHR14430:SF4">
    <property type="entry name" value="GDP_GTP EXCHANGE FACTOR SEC2 N-TERMINAL DOMAIN-CONTAINING PROTEIN"/>
    <property type="match status" value="1"/>
</dbReference>